<keyword evidence="1" id="KW-1133">Transmembrane helix</keyword>
<organism evidence="2 3">
    <name type="scientific">Paractinoplanes atraurantiacus</name>
    <dbReference type="NCBI Taxonomy" id="1036182"/>
    <lineage>
        <taxon>Bacteria</taxon>
        <taxon>Bacillati</taxon>
        <taxon>Actinomycetota</taxon>
        <taxon>Actinomycetes</taxon>
        <taxon>Micromonosporales</taxon>
        <taxon>Micromonosporaceae</taxon>
        <taxon>Paractinoplanes</taxon>
    </lineage>
</organism>
<reference evidence="2 3" key="1">
    <citation type="submission" date="2017-09" db="EMBL/GenBank/DDBJ databases">
        <authorList>
            <person name="Ehlers B."/>
            <person name="Leendertz F.H."/>
        </authorList>
    </citation>
    <scope>NUCLEOTIDE SEQUENCE [LARGE SCALE GENOMIC DNA]</scope>
    <source>
        <strain evidence="2 3">CGMCC 4.6857</strain>
    </source>
</reference>
<protein>
    <submittedName>
        <fullName evidence="2">Uncharacterized protein</fullName>
    </submittedName>
</protein>
<dbReference type="AlphaFoldDB" id="A0A285H055"/>
<keyword evidence="1" id="KW-0812">Transmembrane</keyword>
<keyword evidence="3" id="KW-1185">Reference proteome</keyword>
<name>A0A285H055_9ACTN</name>
<evidence type="ECO:0000313" key="2">
    <source>
        <dbReference type="EMBL" id="SNY29098.1"/>
    </source>
</evidence>
<gene>
    <name evidence="2" type="ORF">SAMN05421748_103191</name>
</gene>
<dbReference type="RefSeq" id="WP_097319414.1">
    <property type="nucleotide sequence ID" value="NZ_OBDY01000003.1"/>
</dbReference>
<sequence length="92" mass="9839">MSGRAYRSVRLPVYVVLVWVVVGFVSPILAVVAAVKISSARAADQQAQITRALCAVVVTMDDAYRETPASTAAGRNLQASIAELRHGLRCPE</sequence>
<keyword evidence="1" id="KW-0472">Membrane</keyword>
<proteinExistence type="predicted"/>
<evidence type="ECO:0000256" key="1">
    <source>
        <dbReference type="SAM" id="Phobius"/>
    </source>
</evidence>
<dbReference type="OrthoDB" id="3405503at2"/>
<feature type="transmembrane region" description="Helical" evidence="1">
    <location>
        <begin position="12"/>
        <end position="35"/>
    </location>
</feature>
<dbReference type="EMBL" id="OBDY01000003">
    <property type="protein sequence ID" value="SNY29098.1"/>
    <property type="molecule type" value="Genomic_DNA"/>
</dbReference>
<accession>A0A285H055</accession>
<dbReference type="Proteomes" id="UP000219612">
    <property type="component" value="Unassembled WGS sequence"/>
</dbReference>
<evidence type="ECO:0000313" key="3">
    <source>
        <dbReference type="Proteomes" id="UP000219612"/>
    </source>
</evidence>